<evidence type="ECO:0000256" key="2">
    <source>
        <dbReference type="ARBA" id="ARBA00022803"/>
    </source>
</evidence>
<dbReference type="Gene3D" id="1.25.40.10">
    <property type="entry name" value="Tetratricopeptide repeat domain"/>
    <property type="match status" value="3"/>
</dbReference>
<keyword evidence="6" id="KW-1185">Reference proteome</keyword>
<dbReference type="InterPro" id="IPR019734">
    <property type="entry name" value="TPR_rpt"/>
</dbReference>
<keyword evidence="4" id="KW-1133">Transmembrane helix</keyword>
<reference evidence="5 6" key="1">
    <citation type="submission" date="2021-05" db="EMBL/GenBank/DDBJ databases">
        <title>A novel Methanospirillum isolate from a pyrite-forming mixed culture.</title>
        <authorList>
            <person name="Bunk B."/>
            <person name="Sproer C."/>
            <person name="Spring S."/>
            <person name="Pester M."/>
        </authorList>
    </citation>
    <scope>NUCLEOTIDE SEQUENCE [LARGE SCALE GENOMIC DNA]</scope>
    <source>
        <strain evidence="5 6">J.3.6.1-F.2.7.3</strain>
    </source>
</reference>
<accession>A0A8E7B095</accession>
<name>A0A8E7B095_9EURY</name>
<dbReference type="Proteomes" id="UP000680656">
    <property type="component" value="Chromosome"/>
</dbReference>
<dbReference type="SMART" id="SM00028">
    <property type="entry name" value="TPR"/>
    <property type="match status" value="3"/>
</dbReference>
<dbReference type="RefSeq" id="WP_214419511.1">
    <property type="nucleotide sequence ID" value="NZ_CP075546.1"/>
</dbReference>
<dbReference type="InterPro" id="IPR051685">
    <property type="entry name" value="Ycf3/AcsC/BcsC/TPR_MFPF"/>
</dbReference>
<evidence type="ECO:0000256" key="1">
    <source>
        <dbReference type="ARBA" id="ARBA00022737"/>
    </source>
</evidence>
<evidence type="ECO:0000313" key="5">
    <source>
        <dbReference type="EMBL" id="QVV88706.1"/>
    </source>
</evidence>
<dbReference type="Pfam" id="PF14559">
    <property type="entry name" value="TPR_19"/>
    <property type="match status" value="1"/>
</dbReference>
<dbReference type="KEGG" id="mrtj:KHC33_15520"/>
<dbReference type="InterPro" id="IPR011990">
    <property type="entry name" value="TPR-like_helical_dom_sf"/>
</dbReference>
<gene>
    <name evidence="5" type="ORF">KHC33_15520</name>
</gene>
<dbReference type="SUPFAM" id="SSF48452">
    <property type="entry name" value="TPR-like"/>
    <property type="match status" value="2"/>
</dbReference>
<dbReference type="AlphaFoldDB" id="A0A8E7B095"/>
<dbReference type="GeneID" id="65098622"/>
<evidence type="ECO:0000313" key="6">
    <source>
        <dbReference type="Proteomes" id="UP000680656"/>
    </source>
</evidence>
<keyword evidence="2 3" id="KW-0802">TPR repeat</keyword>
<feature type="transmembrane region" description="Helical" evidence="4">
    <location>
        <begin position="338"/>
        <end position="359"/>
    </location>
</feature>
<proteinExistence type="predicted"/>
<sequence length="365" mass="41432">MIGAAYYSDSEKLLDEGVAEYKSGNLDTSFHIFEDITLQNPSWPYGWLWKGTVLADLKKQEEADVAFKTGSCLLNPDSCEDYSKGDSGKIYRQYETFPNDHASLSSSFFVDYPQSFETGNNYYILSDDPNKSTSESKQFVHPELFDKEGDLFNSAGHIDEAIQSFQHAEELDPDNSTYSRKLGDMYAKKGDLNSALSAWNRSIEKESEKEVIDDILKKRSDTFSALGKPYNAGKELEKMNFPRNNPTTIMEKGDFFTQSGDYHLAEEAYLEYLDAFPGNTDASLGLANAQINLGKYQKGKKILDSIPESSLNPKQMDLYTKTKMNIPEQSEKLPDLTFLFRNHVLYLFIIIGIVGIVFFRKKIFK</sequence>
<feature type="repeat" description="TPR" evidence="3">
    <location>
        <begin position="142"/>
        <end position="175"/>
    </location>
</feature>
<organism evidence="5 6">
    <name type="scientific">Methanospirillum purgamenti</name>
    <dbReference type="NCBI Taxonomy" id="2834276"/>
    <lineage>
        <taxon>Archaea</taxon>
        <taxon>Methanobacteriati</taxon>
        <taxon>Methanobacteriota</taxon>
        <taxon>Stenosarchaea group</taxon>
        <taxon>Methanomicrobia</taxon>
        <taxon>Methanomicrobiales</taxon>
        <taxon>Methanospirillaceae</taxon>
        <taxon>Methanospirillum</taxon>
    </lineage>
</organism>
<dbReference type="EMBL" id="CP075546">
    <property type="protein sequence ID" value="QVV88706.1"/>
    <property type="molecule type" value="Genomic_DNA"/>
</dbReference>
<dbReference type="PANTHER" id="PTHR44943">
    <property type="entry name" value="CELLULOSE SYNTHASE OPERON PROTEIN C"/>
    <property type="match status" value="1"/>
</dbReference>
<protein>
    <submittedName>
        <fullName evidence="5">Tetratricopeptide repeat protein</fullName>
    </submittedName>
</protein>
<keyword evidence="1" id="KW-0677">Repeat</keyword>
<keyword evidence="4" id="KW-0812">Transmembrane</keyword>
<evidence type="ECO:0000256" key="3">
    <source>
        <dbReference type="PROSITE-ProRule" id="PRU00339"/>
    </source>
</evidence>
<dbReference type="PROSITE" id="PS50005">
    <property type="entry name" value="TPR"/>
    <property type="match status" value="1"/>
</dbReference>
<evidence type="ECO:0000256" key="4">
    <source>
        <dbReference type="SAM" id="Phobius"/>
    </source>
</evidence>
<dbReference type="Pfam" id="PF13414">
    <property type="entry name" value="TPR_11"/>
    <property type="match status" value="1"/>
</dbReference>
<dbReference type="PANTHER" id="PTHR44943:SF8">
    <property type="entry name" value="TPR REPEAT-CONTAINING PROTEIN MJ0263"/>
    <property type="match status" value="1"/>
</dbReference>
<keyword evidence="4" id="KW-0472">Membrane</keyword>